<dbReference type="InterPro" id="IPR024395">
    <property type="entry name" value="CLASP_N_dom"/>
</dbReference>
<dbReference type="Gene3D" id="1.25.10.10">
    <property type="entry name" value="Leucine-rich Repeat Variant"/>
    <property type="match status" value="1"/>
</dbReference>
<dbReference type="GO" id="GO:0005881">
    <property type="term" value="C:cytoplasmic microtubule"/>
    <property type="evidence" value="ECO:0007669"/>
    <property type="project" value="TreeGrafter"/>
</dbReference>
<dbReference type="EMBL" id="HBGJ01019086">
    <property type="protein sequence ID" value="CAD9253920.1"/>
    <property type="molecule type" value="Transcribed_RNA"/>
</dbReference>
<dbReference type="InterPro" id="IPR011989">
    <property type="entry name" value="ARM-like"/>
</dbReference>
<dbReference type="Pfam" id="PF12348">
    <property type="entry name" value="CLASP_N"/>
    <property type="match status" value="1"/>
</dbReference>
<evidence type="ECO:0000313" key="2">
    <source>
        <dbReference type="EMBL" id="CAD9253920.1"/>
    </source>
</evidence>
<dbReference type="PANTHER" id="PTHR21567">
    <property type="entry name" value="CLASP"/>
    <property type="match status" value="1"/>
</dbReference>
<protein>
    <recommendedName>
        <fullName evidence="1">TOG domain-containing protein</fullName>
    </recommendedName>
</protein>
<reference evidence="2" key="1">
    <citation type="submission" date="2021-01" db="EMBL/GenBank/DDBJ databases">
        <authorList>
            <person name="Corre E."/>
            <person name="Pelletier E."/>
            <person name="Niang G."/>
            <person name="Scheremetjew M."/>
            <person name="Finn R."/>
            <person name="Kale V."/>
            <person name="Holt S."/>
            <person name="Cochrane G."/>
            <person name="Meng A."/>
            <person name="Brown T."/>
            <person name="Cohen L."/>
        </authorList>
    </citation>
    <scope>NUCLEOTIDE SEQUENCE</scope>
    <source>
        <strain evidence="2">CCMP2877</strain>
    </source>
</reference>
<dbReference type="PANTHER" id="PTHR21567:SF9">
    <property type="entry name" value="CLIP-ASSOCIATING PROTEIN"/>
    <property type="match status" value="1"/>
</dbReference>
<dbReference type="GO" id="GO:0000278">
    <property type="term" value="P:mitotic cell cycle"/>
    <property type="evidence" value="ECO:0007669"/>
    <property type="project" value="UniProtKB-ARBA"/>
</dbReference>
<dbReference type="InterPro" id="IPR034085">
    <property type="entry name" value="TOG"/>
</dbReference>
<proteinExistence type="predicted"/>
<accession>A0A7S1XRA8</accession>
<organism evidence="2">
    <name type="scientific">Phaeomonas parva</name>
    <dbReference type="NCBI Taxonomy" id="124430"/>
    <lineage>
        <taxon>Eukaryota</taxon>
        <taxon>Sar</taxon>
        <taxon>Stramenopiles</taxon>
        <taxon>Ochrophyta</taxon>
        <taxon>Pinguiophyceae</taxon>
        <taxon>Pinguiochrysidales</taxon>
        <taxon>Pinguiochrysidaceae</taxon>
        <taxon>Phaeomonas</taxon>
    </lineage>
</organism>
<dbReference type="GO" id="GO:0000226">
    <property type="term" value="P:microtubule cytoskeleton organization"/>
    <property type="evidence" value="ECO:0007669"/>
    <property type="project" value="TreeGrafter"/>
</dbReference>
<dbReference type="SUPFAM" id="SSF48371">
    <property type="entry name" value="ARM repeat"/>
    <property type="match status" value="1"/>
</dbReference>
<feature type="domain" description="TOG" evidence="1">
    <location>
        <begin position="8"/>
        <end position="239"/>
    </location>
</feature>
<dbReference type="GO" id="GO:0008017">
    <property type="term" value="F:microtubule binding"/>
    <property type="evidence" value="ECO:0007669"/>
    <property type="project" value="TreeGrafter"/>
</dbReference>
<name>A0A7S1XRA8_9STRA</name>
<gene>
    <name evidence="2" type="ORF">PPAR1163_LOCUS12287</name>
</gene>
<sequence>MDPPRLRPLCESVAATILNNPEDWERRDEAVLQLAEHFSGLRDAELGGTTDEWKQLWRGLKEPFRMLLGDLRSELVRDACSALVAMAAATRDQFRPLFREILGSLLGALAGGNKVIKRHVDECVDELLQHCRYKGAVALVSEKMTTSRAKIQRESCARFLGVMLEHWGPKYFHDASTLDAIGAALSAGVRDASEVVRRTSRLNFARLYHKSRECQRKAEELLTDMEPRTLAQVRFRVGV</sequence>
<evidence type="ECO:0000259" key="1">
    <source>
        <dbReference type="SMART" id="SM01349"/>
    </source>
</evidence>
<dbReference type="GO" id="GO:0005819">
    <property type="term" value="C:spindle"/>
    <property type="evidence" value="ECO:0007669"/>
    <property type="project" value="UniProtKB-ARBA"/>
</dbReference>
<dbReference type="InterPro" id="IPR016024">
    <property type="entry name" value="ARM-type_fold"/>
</dbReference>
<dbReference type="SMART" id="SM01349">
    <property type="entry name" value="TOG"/>
    <property type="match status" value="1"/>
</dbReference>
<dbReference type="AlphaFoldDB" id="A0A7S1XRA8"/>